<dbReference type="Gene3D" id="3.10.310.30">
    <property type="match status" value="1"/>
</dbReference>
<dbReference type="Gene3D" id="3.90.1640.10">
    <property type="entry name" value="inorganic pyrophosphatase (n-terminal core)"/>
    <property type="match status" value="1"/>
</dbReference>
<dbReference type="PIRSF" id="PIRSF026583">
    <property type="entry name" value="YybT"/>
    <property type="match status" value="1"/>
</dbReference>
<dbReference type="PANTHER" id="PTHR47618:SF2">
    <property type="entry name" value="CYCLIC-DI-AMP PHOSPHODIESTERASE GDPP"/>
    <property type="match status" value="1"/>
</dbReference>
<dbReference type="InterPro" id="IPR000160">
    <property type="entry name" value="GGDEF_dom"/>
</dbReference>
<comment type="caution">
    <text evidence="4">The sequence shown here is derived from an EMBL/GenBank/DDBJ whole genome shotgun (WGS) entry which is preliminary data.</text>
</comment>
<evidence type="ECO:0000313" key="4">
    <source>
        <dbReference type="EMBL" id="MBC9786492.1"/>
    </source>
</evidence>
<dbReference type="Pfam" id="PF01368">
    <property type="entry name" value="DHH"/>
    <property type="match status" value="1"/>
</dbReference>
<keyword evidence="2" id="KW-1133">Transmembrane helix</keyword>
<dbReference type="SUPFAM" id="SSF55785">
    <property type="entry name" value="PYP-like sensor domain (PAS domain)"/>
    <property type="match status" value="1"/>
</dbReference>
<evidence type="ECO:0000259" key="3">
    <source>
        <dbReference type="SMART" id="SM00267"/>
    </source>
</evidence>
<name>A0ABR7T8C2_HELCL</name>
<protein>
    <recommendedName>
        <fullName evidence="1">Cyclic-di-AMP phosphodiesterase</fullName>
        <ecNumber evidence="1">3.1.4.-</ecNumber>
    </recommendedName>
</protein>
<comment type="similarity">
    <text evidence="1">Belongs to the GdpP/PdeA phosphodiesterase family.</text>
</comment>
<comment type="function">
    <text evidence="1">Has phosphodiesterase (PDE) activity against cyclic-di-AMP (c-di-AMP).</text>
</comment>
<keyword evidence="1" id="KW-1003">Cell membrane</keyword>
<dbReference type="InterPro" id="IPR014528">
    <property type="entry name" value="GdpP/PdeA"/>
</dbReference>
<reference evidence="4 5" key="1">
    <citation type="submission" date="2020-07" db="EMBL/GenBank/DDBJ databases">
        <title>Draft whole-genome sequence of Heliobacterium chlorum DSM 3682, type strain.</title>
        <authorList>
            <person name="Kyndt J.A."/>
            <person name="Meyer T.E."/>
            <person name="Imhoff J.F."/>
        </authorList>
    </citation>
    <scope>NUCLEOTIDE SEQUENCE [LARGE SCALE GENOMIC DNA]</scope>
    <source>
        <strain evidence="4 5">DSM 3682</strain>
    </source>
</reference>
<gene>
    <name evidence="4" type="ORF">H1S01_18715</name>
</gene>
<dbReference type="InterPro" id="IPR051319">
    <property type="entry name" value="Oligoribo/pAp-PDE_c-di-AMP_PDE"/>
</dbReference>
<accession>A0ABR7T8C2</accession>
<proteinExistence type="inferred from homology"/>
<dbReference type="Pfam" id="PF13188">
    <property type="entry name" value="PAS_8"/>
    <property type="match status" value="1"/>
</dbReference>
<comment type="catalytic activity">
    <reaction evidence="1">
        <text>3',3'-c-di-AMP + H2O = 5'-O-phosphonoadenylyl-(3'-&gt;5')-adenosine + H(+)</text>
        <dbReference type="Rhea" id="RHEA:54420"/>
        <dbReference type="ChEBI" id="CHEBI:15377"/>
        <dbReference type="ChEBI" id="CHEBI:15378"/>
        <dbReference type="ChEBI" id="CHEBI:71500"/>
        <dbReference type="ChEBI" id="CHEBI:138171"/>
    </reaction>
</comment>
<feature type="domain" description="GGDEF" evidence="3">
    <location>
        <begin position="153"/>
        <end position="306"/>
    </location>
</feature>
<dbReference type="PANTHER" id="PTHR47618">
    <property type="entry name" value="BIFUNCTIONAL OLIGORIBONUCLEASE AND PAP PHOSPHATASE NRNA"/>
    <property type="match status" value="1"/>
</dbReference>
<dbReference type="EMBL" id="JACVHF010000041">
    <property type="protein sequence ID" value="MBC9786492.1"/>
    <property type="molecule type" value="Genomic_DNA"/>
</dbReference>
<keyword evidence="5" id="KW-1185">Reference proteome</keyword>
<dbReference type="Proteomes" id="UP000617402">
    <property type="component" value="Unassembled WGS sequence"/>
</dbReference>
<feature type="transmembrane region" description="Helical" evidence="2">
    <location>
        <begin position="9"/>
        <end position="29"/>
    </location>
</feature>
<organism evidence="4 5">
    <name type="scientific">Heliobacterium chlorum</name>
    <dbReference type="NCBI Taxonomy" id="2698"/>
    <lineage>
        <taxon>Bacteria</taxon>
        <taxon>Bacillati</taxon>
        <taxon>Bacillota</taxon>
        <taxon>Clostridia</taxon>
        <taxon>Eubacteriales</taxon>
        <taxon>Heliobacteriaceae</taxon>
        <taxon>Heliobacterium</taxon>
    </lineage>
</organism>
<comment type="subcellular location">
    <subcellularLocation>
        <location evidence="1">Cell membrane</location>
    </subcellularLocation>
</comment>
<dbReference type="Gene3D" id="3.30.450.20">
    <property type="entry name" value="PAS domain"/>
    <property type="match status" value="1"/>
</dbReference>
<dbReference type="InterPro" id="IPR001667">
    <property type="entry name" value="DDH_dom"/>
</dbReference>
<dbReference type="InterPro" id="IPR038763">
    <property type="entry name" value="DHH_sf"/>
</dbReference>
<sequence length="665" mass="73172">MLPEVKKRLSFWLMTLPAVLTAGLLVTLLSSVHQWLAGGVTALLMAVLFVAIEYYYRSRLQAEAKVAHLEEQLDSAESDLLSHLPLGIVLIDSGGIMVWHNPEFARMLGRAGYRFKGKLRSHLPELHFKKNSAFSEMVSSRLVIRDRQIKVTLRQGPEEGRRLLIFDDVTDYEQRSSREEGPVIGICIIDNFDEAIAPLEEEDKSAVIAEVDKLLSEWAMGLEGFLRKIGEDRYVLLINGIGLRLCQAHNFEILDRIRSIDQGNRLPVTLSIGLGAGEESMLDLGRLARTGVDLALERGGDQVVVKSADRVHFYGGNTEAVEKRTRVRTRVIAKSLRNLIQNAENVVIIGHAFADLDTAGSAIGLSQAVLKLDKPVSIVLDARGGAIDRLIDIVRSNSDLERIIVPLQDAHVLVTERTLVIIVDTHKPSLLPDKSLLDEAKNVVVIDHHRRGEEFIEKTSLVYLEAYASSTCELVAEILQYLGDDVELGRIAASALLAGITVDTKHFVFMTGARTFEAASYLRRSGADPQLVQEILRDPMDTVVRRAAIIQNAEIHFGTVAIGMQEESVPRSAVISAQAADILLDTEGIQASFVLRPYVQGTAISARSHGEINVHAILESMGGGGHLTIAGAQLSDLTPQEAKEKLLVVISEYLQRNKQAAQKES</sequence>
<dbReference type="InterPro" id="IPR000014">
    <property type="entry name" value="PAS"/>
</dbReference>
<feature type="transmembrane region" description="Helical" evidence="2">
    <location>
        <begin position="35"/>
        <end position="56"/>
    </location>
</feature>
<dbReference type="InterPro" id="IPR003156">
    <property type="entry name" value="DHHA1_dom"/>
</dbReference>
<evidence type="ECO:0000256" key="2">
    <source>
        <dbReference type="SAM" id="Phobius"/>
    </source>
</evidence>
<keyword evidence="2" id="KW-0812">Transmembrane</keyword>
<dbReference type="Pfam" id="PF24898">
    <property type="entry name" value="GGDEF_GdpP"/>
    <property type="match status" value="1"/>
</dbReference>
<dbReference type="SMART" id="SM00267">
    <property type="entry name" value="GGDEF"/>
    <property type="match status" value="1"/>
</dbReference>
<dbReference type="EC" id="3.1.4.-" evidence="1"/>
<dbReference type="SUPFAM" id="SSF64182">
    <property type="entry name" value="DHH phosphoesterases"/>
    <property type="match status" value="1"/>
</dbReference>
<evidence type="ECO:0000256" key="1">
    <source>
        <dbReference type="PIRNR" id="PIRNR026583"/>
    </source>
</evidence>
<dbReference type="Pfam" id="PF02272">
    <property type="entry name" value="DHHA1"/>
    <property type="match status" value="1"/>
</dbReference>
<dbReference type="InterPro" id="IPR035965">
    <property type="entry name" value="PAS-like_dom_sf"/>
</dbReference>
<evidence type="ECO:0000313" key="5">
    <source>
        <dbReference type="Proteomes" id="UP000617402"/>
    </source>
</evidence>
<dbReference type="RefSeq" id="WP_188041917.1">
    <property type="nucleotide sequence ID" value="NZ_JACVHF010000041.1"/>
</dbReference>
<keyword evidence="1" id="KW-0378">Hydrolase</keyword>
<keyword evidence="1 2" id="KW-0472">Membrane</keyword>